<protein>
    <recommendedName>
        <fullName evidence="2">Transposase IS701-like DDE domain-containing protein</fullName>
    </recommendedName>
</protein>
<sequence>MSSLVVFQGKASFRNLSRYSNASEKRFSRWFRRTFDSVMFNWLTLSDSLSSTNDWIAALDASFVCKSGKKTEGLRMFYNGCAGKAEPGLEISLLSLVSLSSNTAYALDAQQTIDKDDKTRVDLYAEQVPVSFLKRA</sequence>
<evidence type="ECO:0008006" key="2">
    <source>
        <dbReference type="Google" id="ProtNLM"/>
    </source>
</evidence>
<comment type="caution">
    <text evidence="1">The sequence shown here is derived from an EMBL/GenBank/DDBJ whole genome shotgun (WGS) entry which is preliminary data.</text>
</comment>
<proteinExistence type="predicted"/>
<evidence type="ECO:0000313" key="1">
    <source>
        <dbReference type="EMBL" id="PJE79556.1"/>
    </source>
</evidence>
<dbReference type="AlphaFoldDB" id="A0A2H9T8K2"/>
<dbReference type="EMBL" id="NSIT01000061">
    <property type="protein sequence ID" value="PJE79556.1"/>
    <property type="molecule type" value="Genomic_DNA"/>
</dbReference>
<accession>A0A2H9T8K2</accession>
<name>A0A2H9T8K2_9ZZZZ</name>
<reference evidence="1" key="1">
    <citation type="journal article" date="2017" name="Appl. Environ. Microbiol.">
        <title>Molecular characterization of an Endozoicomonas-like organism causing infection in king scallop Pecten maximus L.</title>
        <authorList>
            <person name="Cano I."/>
            <person name="van Aerle R."/>
            <person name="Ross S."/>
            <person name="Verner-Jeffreys D.W."/>
            <person name="Paley R.K."/>
            <person name="Rimmer G."/>
            <person name="Ryder D."/>
            <person name="Hooper P."/>
            <person name="Stone D."/>
            <person name="Feist S.W."/>
        </authorList>
    </citation>
    <scope>NUCLEOTIDE SEQUENCE</scope>
</reference>
<organism evidence="1">
    <name type="scientific">invertebrate metagenome</name>
    <dbReference type="NCBI Taxonomy" id="1711999"/>
    <lineage>
        <taxon>unclassified sequences</taxon>
        <taxon>metagenomes</taxon>
        <taxon>organismal metagenomes</taxon>
    </lineage>
</organism>
<gene>
    <name evidence="1" type="ORF">CI610_01461</name>
</gene>